<evidence type="ECO:0000313" key="9">
    <source>
        <dbReference type="Proteomes" id="UP000619788"/>
    </source>
</evidence>
<keyword evidence="9" id="KW-1185">Reference proteome</keyword>
<evidence type="ECO:0000256" key="4">
    <source>
        <dbReference type="ARBA" id="ARBA00022989"/>
    </source>
</evidence>
<dbReference type="InterPro" id="IPR019108">
    <property type="entry name" value="Caa3_assmbl_CtaG-rel"/>
</dbReference>
<gene>
    <name evidence="8" type="ORF">Psi01_83240</name>
</gene>
<dbReference type="AlphaFoldDB" id="A0A8J3SQW0"/>
<feature type="transmembrane region" description="Helical" evidence="7">
    <location>
        <begin position="63"/>
        <end position="82"/>
    </location>
</feature>
<accession>A0A8J3SQW0</accession>
<dbReference type="GO" id="GO:0005886">
    <property type="term" value="C:plasma membrane"/>
    <property type="evidence" value="ECO:0007669"/>
    <property type="project" value="UniProtKB-SubCell"/>
</dbReference>
<sequence>MALVSAAYGVLALHPHAVPVPHAHAGPDAPTMIAVALPAAGYLLLAARRRAAGRPWSHRRSASFLTGCALLALALGHVLPFGEGDFRGHMLQHLLIGMLAPLALVLAAPLTLVLGALPPRWDRQLGRVLRSRTARLLAHPVTGLLLTLGGLVALYGTPLYALAAADPWVHRLVHAHFLISGCLFAWAIAGPDPAPHRPSVPFRLVVLGAAVAGHAVVSQLMYAGILPVPGVPADQRRGGAELMYYGGDIAELLLALALLVTWRPPARARKRHRSFPRTLATEVPGRGSGPGM</sequence>
<evidence type="ECO:0008006" key="10">
    <source>
        <dbReference type="Google" id="ProtNLM"/>
    </source>
</evidence>
<feature type="transmembrane region" description="Helical" evidence="7">
    <location>
        <begin position="35"/>
        <end position="51"/>
    </location>
</feature>
<protein>
    <recommendedName>
        <fullName evidence="10">Cytochrome c oxidase assembly protein</fullName>
    </recommendedName>
</protein>
<dbReference type="EMBL" id="BOOJ01000095">
    <property type="protein sequence ID" value="GIH97694.1"/>
    <property type="molecule type" value="Genomic_DNA"/>
</dbReference>
<feature type="region of interest" description="Disordered" evidence="6">
    <location>
        <begin position="273"/>
        <end position="292"/>
    </location>
</feature>
<proteinExistence type="predicted"/>
<keyword evidence="2" id="KW-1003">Cell membrane</keyword>
<evidence type="ECO:0000256" key="1">
    <source>
        <dbReference type="ARBA" id="ARBA00004651"/>
    </source>
</evidence>
<evidence type="ECO:0000256" key="6">
    <source>
        <dbReference type="SAM" id="MobiDB-lite"/>
    </source>
</evidence>
<evidence type="ECO:0000256" key="3">
    <source>
        <dbReference type="ARBA" id="ARBA00022692"/>
    </source>
</evidence>
<evidence type="ECO:0000256" key="5">
    <source>
        <dbReference type="ARBA" id="ARBA00023136"/>
    </source>
</evidence>
<evidence type="ECO:0000256" key="7">
    <source>
        <dbReference type="SAM" id="Phobius"/>
    </source>
</evidence>
<keyword evidence="4 7" id="KW-1133">Transmembrane helix</keyword>
<evidence type="ECO:0000256" key="2">
    <source>
        <dbReference type="ARBA" id="ARBA00022475"/>
    </source>
</evidence>
<dbReference type="RefSeq" id="WP_239128420.1">
    <property type="nucleotide sequence ID" value="NZ_BOOJ01000095.1"/>
</dbReference>
<organism evidence="8 9">
    <name type="scientific">Planobispora siamensis</name>
    <dbReference type="NCBI Taxonomy" id="936338"/>
    <lineage>
        <taxon>Bacteria</taxon>
        <taxon>Bacillati</taxon>
        <taxon>Actinomycetota</taxon>
        <taxon>Actinomycetes</taxon>
        <taxon>Streptosporangiales</taxon>
        <taxon>Streptosporangiaceae</taxon>
        <taxon>Planobispora</taxon>
    </lineage>
</organism>
<dbReference type="Proteomes" id="UP000619788">
    <property type="component" value="Unassembled WGS sequence"/>
</dbReference>
<feature type="transmembrane region" description="Helical" evidence="7">
    <location>
        <begin position="136"/>
        <end position="156"/>
    </location>
</feature>
<keyword evidence="5 7" id="KW-0472">Membrane</keyword>
<reference evidence="8 9" key="1">
    <citation type="submission" date="2021-01" db="EMBL/GenBank/DDBJ databases">
        <title>Whole genome shotgun sequence of Planobispora siamensis NBRC 107568.</title>
        <authorList>
            <person name="Komaki H."/>
            <person name="Tamura T."/>
        </authorList>
    </citation>
    <scope>NUCLEOTIDE SEQUENCE [LARGE SCALE GENOMIC DNA]</scope>
    <source>
        <strain evidence="8 9">NBRC 107568</strain>
    </source>
</reference>
<feature type="transmembrane region" description="Helical" evidence="7">
    <location>
        <begin position="200"/>
        <end position="222"/>
    </location>
</feature>
<comment type="caution">
    <text evidence="8">The sequence shown here is derived from an EMBL/GenBank/DDBJ whole genome shotgun (WGS) entry which is preliminary data.</text>
</comment>
<feature type="transmembrane region" description="Helical" evidence="7">
    <location>
        <begin position="242"/>
        <end position="262"/>
    </location>
</feature>
<comment type="subcellular location">
    <subcellularLocation>
        <location evidence="1">Cell membrane</location>
        <topology evidence="1">Multi-pass membrane protein</topology>
    </subcellularLocation>
</comment>
<name>A0A8J3SQW0_9ACTN</name>
<feature type="transmembrane region" description="Helical" evidence="7">
    <location>
        <begin position="94"/>
        <end position="115"/>
    </location>
</feature>
<feature type="transmembrane region" description="Helical" evidence="7">
    <location>
        <begin position="168"/>
        <end position="188"/>
    </location>
</feature>
<evidence type="ECO:0000313" key="8">
    <source>
        <dbReference type="EMBL" id="GIH97694.1"/>
    </source>
</evidence>
<keyword evidence="3 7" id="KW-0812">Transmembrane</keyword>
<dbReference type="Pfam" id="PF09678">
    <property type="entry name" value="Caa3_CtaG"/>
    <property type="match status" value="1"/>
</dbReference>